<dbReference type="InterPro" id="IPR001264">
    <property type="entry name" value="Glyco_trans_51"/>
</dbReference>
<dbReference type="Proteomes" id="UP000230353">
    <property type="component" value="Unassembled WGS sequence"/>
</dbReference>
<organism evidence="20 21">
    <name type="scientific">Candidatus Tagabacteria bacterium CG09_land_8_20_14_0_10_41_14</name>
    <dbReference type="NCBI Taxonomy" id="1975021"/>
    <lineage>
        <taxon>Bacteria</taxon>
        <taxon>Candidatus Tagaibacteriota</taxon>
    </lineage>
</organism>
<dbReference type="InterPro" id="IPR001460">
    <property type="entry name" value="PCN-bd_Tpept"/>
</dbReference>
<proteinExistence type="inferred from homology"/>
<dbReference type="SUPFAM" id="SSF53955">
    <property type="entry name" value="Lysozyme-like"/>
    <property type="match status" value="1"/>
</dbReference>
<dbReference type="SUPFAM" id="SSF56601">
    <property type="entry name" value="beta-lactamase/transpeptidase-like"/>
    <property type="match status" value="1"/>
</dbReference>
<evidence type="ECO:0000256" key="7">
    <source>
        <dbReference type="ARBA" id="ARBA00022676"/>
    </source>
</evidence>
<evidence type="ECO:0000256" key="3">
    <source>
        <dbReference type="ARBA" id="ARBA00007739"/>
    </source>
</evidence>
<evidence type="ECO:0000256" key="6">
    <source>
        <dbReference type="ARBA" id="ARBA00022670"/>
    </source>
</evidence>
<dbReference type="PANTHER" id="PTHR32282:SF11">
    <property type="entry name" value="PENICILLIN-BINDING PROTEIN 1B"/>
    <property type="match status" value="1"/>
</dbReference>
<dbReference type="FunFam" id="1.10.3810.10:FF:000001">
    <property type="entry name" value="Penicillin-binding protein 1A"/>
    <property type="match status" value="1"/>
</dbReference>
<keyword evidence="14" id="KW-0961">Cell wall biogenesis/degradation</keyword>
<evidence type="ECO:0000256" key="1">
    <source>
        <dbReference type="ARBA" id="ARBA00004236"/>
    </source>
</evidence>
<evidence type="ECO:0000256" key="14">
    <source>
        <dbReference type="ARBA" id="ARBA00023316"/>
    </source>
</evidence>
<evidence type="ECO:0000256" key="2">
    <source>
        <dbReference type="ARBA" id="ARBA00007090"/>
    </source>
</evidence>
<evidence type="ECO:0000259" key="18">
    <source>
        <dbReference type="Pfam" id="PF00905"/>
    </source>
</evidence>
<comment type="catalytic activity">
    <reaction evidence="16">
        <text>[GlcNAc-(1-&gt;4)-Mur2Ac(oyl-L-Ala-gamma-D-Glu-L-Lys-D-Ala-D-Ala)](n)-di-trans,octa-cis-undecaprenyl diphosphate + beta-D-GlcNAc-(1-&gt;4)-Mur2Ac(oyl-L-Ala-gamma-D-Glu-L-Lys-D-Ala-D-Ala)-di-trans,octa-cis-undecaprenyl diphosphate = [GlcNAc-(1-&gt;4)-Mur2Ac(oyl-L-Ala-gamma-D-Glu-L-Lys-D-Ala-D-Ala)](n+1)-di-trans,octa-cis-undecaprenyl diphosphate + di-trans,octa-cis-undecaprenyl diphosphate + H(+)</text>
        <dbReference type="Rhea" id="RHEA:23708"/>
        <dbReference type="Rhea" id="RHEA-COMP:9602"/>
        <dbReference type="Rhea" id="RHEA-COMP:9603"/>
        <dbReference type="ChEBI" id="CHEBI:15378"/>
        <dbReference type="ChEBI" id="CHEBI:58405"/>
        <dbReference type="ChEBI" id="CHEBI:60033"/>
        <dbReference type="ChEBI" id="CHEBI:78435"/>
        <dbReference type="EC" id="2.4.99.28"/>
    </reaction>
</comment>
<feature type="domain" description="Penicillin-binding protein transpeptidase" evidence="18">
    <location>
        <begin position="325"/>
        <end position="617"/>
    </location>
</feature>
<dbReference type="Gene3D" id="1.10.3810.10">
    <property type="entry name" value="Biosynthetic peptidoglycan transglycosylase-like"/>
    <property type="match status" value="1"/>
</dbReference>
<evidence type="ECO:0000256" key="9">
    <source>
        <dbReference type="ARBA" id="ARBA00022801"/>
    </source>
</evidence>
<dbReference type="GO" id="GO:0008658">
    <property type="term" value="F:penicillin binding"/>
    <property type="evidence" value="ECO:0007669"/>
    <property type="project" value="InterPro"/>
</dbReference>
<evidence type="ECO:0000256" key="11">
    <source>
        <dbReference type="ARBA" id="ARBA00022984"/>
    </source>
</evidence>
<dbReference type="InterPro" id="IPR012338">
    <property type="entry name" value="Beta-lactam/transpept-like"/>
</dbReference>
<feature type="domain" description="Glycosyl transferase family 51" evidence="19">
    <location>
        <begin position="60"/>
        <end position="230"/>
    </location>
</feature>
<comment type="similarity">
    <text evidence="2">In the C-terminal section; belongs to the transpeptidase family.</text>
</comment>
<dbReference type="EMBL" id="PEZL01000030">
    <property type="protein sequence ID" value="PIS13389.1"/>
    <property type="molecule type" value="Genomic_DNA"/>
</dbReference>
<keyword evidence="17" id="KW-1133">Transmembrane helix</keyword>
<dbReference type="PANTHER" id="PTHR32282">
    <property type="entry name" value="BINDING PROTEIN TRANSPEPTIDASE, PUTATIVE-RELATED"/>
    <property type="match status" value="1"/>
</dbReference>
<keyword evidence="6" id="KW-0645">Protease</keyword>
<dbReference type="Gene3D" id="3.40.710.10">
    <property type="entry name" value="DD-peptidase/beta-lactamase superfamily"/>
    <property type="match status" value="1"/>
</dbReference>
<evidence type="ECO:0000313" key="21">
    <source>
        <dbReference type="Proteomes" id="UP000230353"/>
    </source>
</evidence>
<accession>A0A2H0WN83</accession>
<protein>
    <submittedName>
        <fullName evidence="20">Uncharacterized protein</fullName>
    </submittedName>
</protein>
<comment type="caution">
    <text evidence="20">The sequence shown here is derived from an EMBL/GenBank/DDBJ whole genome shotgun (WGS) entry which is preliminary data.</text>
</comment>
<keyword evidence="11" id="KW-0573">Peptidoglycan synthesis</keyword>
<reference evidence="21" key="1">
    <citation type="submission" date="2017-09" db="EMBL/GenBank/DDBJ databases">
        <title>Depth-based differentiation of microbial function through sediment-hosted aquifers and enrichment of novel symbionts in the deep terrestrial subsurface.</title>
        <authorList>
            <person name="Probst A.J."/>
            <person name="Ladd B."/>
            <person name="Jarett J.K."/>
            <person name="Geller-Mcgrath D.E."/>
            <person name="Sieber C.M.K."/>
            <person name="Emerson J.B."/>
            <person name="Anantharaman K."/>
            <person name="Thomas B.C."/>
            <person name="Malmstrom R."/>
            <person name="Stieglmeier M."/>
            <person name="Klingl A."/>
            <person name="Woyke T."/>
            <person name="Ryan C.M."/>
            <person name="Banfield J.F."/>
        </authorList>
    </citation>
    <scope>NUCLEOTIDE SEQUENCE [LARGE SCALE GENOMIC DNA]</scope>
</reference>
<keyword evidence="17" id="KW-0812">Transmembrane</keyword>
<dbReference type="GO" id="GO:0008360">
    <property type="term" value="P:regulation of cell shape"/>
    <property type="evidence" value="ECO:0007669"/>
    <property type="project" value="UniProtKB-KW"/>
</dbReference>
<gene>
    <name evidence="20" type="ORF">COT67_02020</name>
</gene>
<evidence type="ECO:0000256" key="12">
    <source>
        <dbReference type="ARBA" id="ARBA00023136"/>
    </source>
</evidence>
<dbReference type="AlphaFoldDB" id="A0A2H0WN83"/>
<name>A0A2H0WN83_9BACT</name>
<keyword evidence="8" id="KW-0808">Transferase</keyword>
<evidence type="ECO:0000256" key="15">
    <source>
        <dbReference type="ARBA" id="ARBA00034000"/>
    </source>
</evidence>
<evidence type="ECO:0000259" key="19">
    <source>
        <dbReference type="Pfam" id="PF00912"/>
    </source>
</evidence>
<dbReference type="GO" id="GO:0005886">
    <property type="term" value="C:plasma membrane"/>
    <property type="evidence" value="ECO:0007669"/>
    <property type="project" value="UniProtKB-SubCell"/>
</dbReference>
<feature type="transmembrane region" description="Helical" evidence="17">
    <location>
        <begin position="7"/>
        <end position="26"/>
    </location>
</feature>
<keyword evidence="13" id="KW-0511">Multifunctional enzyme</keyword>
<dbReference type="Pfam" id="PF00905">
    <property type="entry name" value="Transpeptidase"/>
    <property type="match status" value="1"/>
</dbReference>
<keyword evidence="10" id="KW-0133">Cell shape</keyword>
<dbReference type="GO" id="GO:0009002">
    <property type="term" value="F:serine-type D-Ala-D-Ala carboxypeptidase activity"/>
    <property type="evidence" value="ECO:0007669"/>
    <property type="project" value="UniProtKB-EC"/>
</dbReference>
<evidence type="ECO:0000256" key="10">
    <source>
        <dbReference type="ARBA" id="ARBA00022960"/>
    </source>
</evidence>
<dbReference type="GO" id="GO:0008955">
    <property type="term" value="F:peptidoglycan glycosyltransferase activity"/>
    <property type="evidence" value="ECO:0007669"/>
    <property type="project" value="UniProtKB-EC"/>
</dbReference>
<keyword evidence="4" id="KW-1003">Cell membrane</keyword>
<evidence type="ECO:0000313" key="20">
    <source>
        <dbReference type="EMBL" id="PIS13389.1"/>
    </source>
</evidence>
<dbReference type="InterPro" id="IPR036950">
    <property type="entry name" value="PBP_transglycosylase"/>
</dbReference>
<comment type="subcellular location">
    <subcellularLocation>
        <location evidence="1">Cell membrane</location>
    </subcellularLocation>
</comment>
<sequence length="843" mass="95443">MGFIKKFIIFCILVLLAGGAGLFLWISSIPIPDFQSFDERRVIQSTKIYDRTGKILLYDVHKNVKRNVIPYEEIPRQIKNATVAIEDENFYQHGGISIPSVIRAFFVNLGAGEIEQGGSTITQQLVKNSLLTSEKKITRKIKELFLALKIEKSFSKEEILTFYLNEIPYGGSNYGIEAASQSFFGKNTKDLTLAESAYLAALPQAPTFYSPYGNHREELDKRKNLVLGQMLKLGFIEENEYEQAKNEKATFLSQSEKGIRAPHFVLYIKNYLENKYGKEAVEQGGLKVTTTIDIELQEEAEKMVKDYIDEIEQKFNAYNASMTGIDPKTGQILVMVGSRDWHAESLPEGCAPGSDCKFEPQLNAGTYDKGRQPGSSFKPFVYATALEKGYTAETVVFDLKTEFNSSCNPDGTPKPGTKEDECYMPENYDGIFRGPVTFRDALAQSINIPAVKVLYLAGLNNSLNTARNMGISTLSDASRYGLTLVLGGGEVTLLEMTGAYSVFANEGIKNPLTGILKIEDGNGKILEEFKKQEQEVLSKDISQTITNILSDNDARSPAFGEQSWLYFPEREVAVKTGTTNNYRDAWVIGYTPNFTLGLWIGNNDNSEMEKRVAGFIAAPLWNSFFKKVFEKIPKEDFAKENIIKPTNDMKPVLRGYWQGSITYYVDKISEKLMTQFTPIELREEKFLTQAHSILYWLNKDEPNGERPAHPEEDSQFALWEKPVRDWAQNQNIIEQTEEDMPKEYDDIHKPEYAPQIQIISPQPKTTLSPNEKITLTISDQSHFLLDYIDVYLNDTYLGHLRAPLIQTVFNLDGLPTTKESILKLIVYDKVKNKSEYNIPLIFR</sequence>
<dbReference type="GO" id="GO:0071555">
    <property type="term" value="P:cell wall organization"/>
    <property type="evidence" value="ECO:0007669"/>
    <property type="project" value="UniProtKB-KW"/>
</dbReference>
<evidence type="ECO:0000256" key="16">
    <source>
        <dbReference type="ARBA" id="ARBA00049902"/>
    </source>
</evidence>
<dbReference type="InterPro" id="IPR050396">
    <property type="entry name" value="Glycosyltr_51/Transpeptidase"/>
</dbReference>
<comment type="similarity">
    <text evidence="3">In the N-terminal section; belongs to the glycosyltransferase 51 family.</text>
</comment>
<dbReference type="NCBIfam" id="TIGR02074">
    <property type="entry name" value="PBP_1a_fam"/>
    <property type="match status" value="1"/>
</dbReference>
<keyword evidence="12 17" id="KW-0472">Membrane</keyword>
<evidence type="ECO:0000256" key="17">
    <source>
        <dbReference type="SAM" id="Phobius"/>
    </source>
</evidence>
<comment type="catalytic activity">
    <reaction evidence="15">
        <text>Preferential cleavage: (Ac)2-L-Lys-D-Ala-|-D-Ala. Also transpeptidation of peptidyl-alanyl moieties that are N-acyl substituents of D-alanine.</text>
        <dbReference type="EC" id="3.4.16.4"/>
    </reaction>
</comment>
<dbReference type="InterPro" id="IPR023346">
    <property type="entry name" value="Lysozyme-like_dom_sf"/>
</dbReference>
<evidence type="ECO:0000256" key="13">
    <source>
        <dbReference type="ARBA" id="ARBA00023268"/>
    </source>
</evidence>
<evidence type="ECO:0000256" key="4">
    <source>
        <dbReference type="ARBA" id="ARBA00022475"/>
    </source>
</evidence>
<dbReference type="GO" id="GO:0006508">
    <property type="term" value="P:proteolysis"/>
    <property type="evidence" value="ECO:0007669"/>
    <property type="project" value="UniProtKB-KW"/>
</dbReference>
<keyword evidence="9" id="KW-0378">Hydrolase</keyword>
<evidence type="ECO:0000256" key="5">
    <source>
        <dbReference type="ARBA" id="ARBA00022645"/>
    </source>
</evidence>
<dbReference type="GO" id="GO:0009252">
    <property type="term" value="P:peptidoglycan biosynthetic process"/>
    <property type="evidence" value="ECO:0007669"/>
    <property type="project" value="UniProtKB-KW"/>
</dbReference>
<keyword evidence="5" id="KW-0121">Carboxypeptidase</keyword>
<keyword evidence="7" id="KW-0328">Glycosyltransferase</keyword>
<evidence type="ECO:0000256" key="8">
    <source>
        <dbReference type="ARBA" id="ARBA00022679"/>
    </source>
</evidence>
<dbReference type="Pfam" id="PF00912">
    <property type="entry name" value="Transgly"/>
    <property type="match status" value="1"/>
</dbReference>
<dbReference type="GO" id="GO:0030288">
    <property type="term" value="C:outer membrane-bounded periplasmic space"/>
    <property type="evidence" value="ECO:0007669"/>
    <property type="project" value="TreeGrafter"/>
</dbReference>